<keyword evidence="3" id="KW-1185">Reference proteome</keyword>
<sequence length="361" mass="40060">MDRRLNLLQESLINENMGAYLINNPYNLRYITGFTGSSGQALVTQNHAYFITDFRYQEQARKECPEFEVVIAGGQSTVKSPMVFIGQLIRDENILSIGYEEEFVTVAYYDQLVDVVDDQRLIPASGLIEVQREEKDSKEIAHIQKACQIADAAFDHILGFIKPGMTEIEVANELDFYMRKQGASGVSFDTIVASGYRSAMPHGVASGKIIEANDLVTLDFGCYYQGYTSDITRTFAMGPVSQQEQEIYQIVLEANQLVRDEARPGLTGQKLDGLARDFISQHGYGDCFGHSLGHGIGLEIHEGPQISKNNNRELKANSVITDEPGIYLHGQAGVRIEDDLLLTATGNQVLTHAPRELIVLS</sequence>
<evidence type="ECO:0000256" key="1">
    <source>
        <dbReference type="RuleBase" id="RU000590"/>
    </source>
</evidence>
<dbReference type="InterPro" id="IPR050659">
    <property type="entry name" value="Peptidase_M24B"/>
</dbReference>
<dbReference type="EMBL" id="CP014163">
    <property type="protein sequence ID" value="AMB98863.1"/>
    <property type="molecule type" value="Genomic_DNA"/>
</dbReference>
<evidence type="ECO:0000313" key="2">
    <source>
        <dbReference type="EMBL" id="AMB98863.1"/>
    </source>
</evidence>
<dbReference type="Proteomes" id="UP000062260">
    <property type="component" value="Chromosome"/>
</dbReference>
<dbReference type="PANTHER" id="PTHR46112:SF3">
    <property type="entry name" value="AMINOPEPTIDASE YPDF"/>
    <property type="match status" value="1"/>
</dbReference>
<dbReference type="SUPFAM" id="SSF55920">
    <property type="entry name" value="Creatinase/aminopeptidase"/>
    <property type="match status" value="1"/>
</dbReference>
<dbReference type="STRING" id="128944.AWM75_02140"/>
<gene>
    <name evidence="2" type="ORF">AWM75_02140</name>
</gene>
<comment type="similarity">
    <text evidence="1">Belongs to the peptidase M24B family.</text>
</comment>
<dbReference type="KEGG" id="auh:AWM75_02140"/>
<reference evidence="2 3" key="1">
    <citation type="journal article" date="2016" name="Genome Announc.">
        <title>Complete Genome Sequences of Aerococcus christensenii CCUG 28831T, Aerococcus sanguinicola CCUG 43001T, Aerococcus urinae CCUG 36881T, Aerococcus urinaeequi CCUG 28094T, Aerococcus urinaehominis CCUG 42038 BT, and Aerococcus viridans CCUG 4311T.</title>
        <authorList>
            <person name="Carkaci D."/>
            <person name="Dargis R."/>
            <person name="Nielsen X.C."/>
            <person name="Skovgaard O."/>
            <person name="Fuursted K."/>
            <person name="Christensen J.J."/>
        </authorList>
    </citation>
    <scope>NUCLEOTIDE SEQUENCE [LARGE SCALE GENOMIC DNA]</scope>
    <source>
        <strain evidence="2 3">CCUG42038B</strain>
    </source>
</reference>
<dbReference type="Pfam" id="PF01321">
    <property type="entry name" value="Creatinase_N"/>
    <property type="match status" value="1"/>
</dbReference>
<name>A0A0X8FK88_9LACT</name>
<dbReference type="PROSITE" id="PS00491">
    <property type="entry name" value="PROLINE_PEPTIDASE"/>
    <property type="match status" value="1"/>
</dbReference>
<dbReference type="Gene3D" id="3.40.350.10">
    <property type="entry name" value="Creatinase/prolidase N-terminal domain"/>
    <property type="match status" value="1"/>
</dbReference>
<dbReference type="InterPro" id="IPR000587">
    <property type="entry name" value="Creatinase_N"/>
</dbReference>
<dbReference type="Pfam" id="PF00557">
    <property type="entry name" value="Peptidase_M24"/>
    <property type="match status" value="1"/>
</dbReference>
<organism evidence="2 3">
    <name type="scientific">Aerococcus urinaehominis</name>
    <dbReference type="NCBI Taxonomy" id="128944"/>
    <lineage>
        <taxon>Bacteria</taxon>
        <taxon>Bacillati</taxon>
        <taxon>Bacillota</taxon>
        <taxon>Bacilli</taxon>
        <taxon>Lactobacillales</taxon>
        <taxon>Aerococcaceae</taxon>
        <taxon>Aerococcus</taxon>
    </lineage>
</organism>
<accession>A0A0X8FK88</accession>
<reference evidence="3" key="2">
    <citation type="submission" date="2016-01" db="EMBL/GenBank/DDBJ databases">
        <title>Six Aerococcus type strain genome sequencing and assembly using PacBio and Illumina Hiseq.</title>
        <authorList>
            <person name="Carkaci D."/>
            <person name="Dargis R."/>
            <person name="Nielsen X.C."/>
            <person name="Skovgaard O."/>
            <person name="Fuursted K."/>
            <person name="Christensen J.J."/>
        </authorList>
    </citation>
    <scope>NUCLEOTIDE SEQUENCE [LARGE SCALE GENOMIC DNA]</scope>
    <source>
        <strain evidence="3">CCUG42038B</strain>
    </source>
</reference>
<dbReference type="OrthoDB" id="9806388at2"/>
<dbReference type="CDD" id="cd01092">
    <property type="entry name" value="APP-like"/>
    <property type="match status" value="1"/>
</dbReference>
<keyword evidence="1" id="KW-0479">Metal-binding</keyword>
<dbReference type="InterPro" id="IPR029149">
    <property type="entry name" value="Creatin/AminoP/Spt16_N"/>
</dbReference>
<dbReference type="InterPro" id="IPR001131">
    <property type="entry name" value="Peptidase_M24B_aminopep-P_CS"/>
</dbReference>
<dbReference type="PANTHER" id="PTHR46112">
    <property type="entry name" value="AMINOPEPTIDASE"/>
    <property type="match status" value="1"/>
</dbReference>
<evidence type="ECO:0000313" key="3">
    <source>
        <dbReference type="Proteomes" id="UP000062260"/>
    </source>
</evidence>
<dbReference type="InterPro" id="IPR036005">
    <property type="entry name" value="Creatinase/aminopeptidase-like"/>
</dbReference>
<dbReference type="InterPro" id="IPR000994">
    <property type="entry name" value="Pept_M24"/>
</dbReference>
<dbReference type="RefSeq" id="WP_067977667.1">
    <property type="nucleotide sequence ID" value="NZ_CP014163.1"/>
</dbReference>
<dbReference type="AlphaFoldDB" id="A0A0X8FK88"/>
<dbReference type="Gene3D" id="3.90.230.10">
    <property type="entry name" value="Creatinase/methionine aminopeptidase superfamily"/>
    <property type="match status" value="1"/>
</dbReference>
<protein>
    <submittedName>
        <fullName evidence="2">Peptidase M24</fullName>
    </submittedName>
</protein>
<dbReference type="SUPFAM" id="SSF53092">
    <property type="entry name" value="Creatinase/prolidase N-terminal domain"/>
    <property type="match status" value="1"/>
</dbReference>
<proteinExistence type="inferred from homology"/>
<dbReference type="GO" id="GO:0046872">
    <property type="term" value="F:metal ion binding"/>
    <property type="evidence" value="ECO:0007669"/>
    <property type="project" value="UniProtKB-KW"/>
</dbReference>